<sequence length="192" mass="22496">MLEDFEKKIPIHEETIPKGRRITTYIYSRTSLISLFTKERDLVRPGITRFATYFLTLGCLHENKGGLIRMFTSNEWKSSSFAKTKDGKLVEDVVLDKEFWKNIIICLKGACPLIEVLRLVDSDKKPAMGFIYEAMDQAKEKYRILSMIYLPLWNIIDERWDNQLHRPLHAASYFLNPQLHYRPGLKADLKVK</sequence>
<comment type="caution">
    <text evidence="1">The sequence shown here is derived from an EMBL/GenBank/DDBJ whole genome shotgun (WGS) entry which is preliminary data.</text>
</comment>
<accession>A0A371IFL9</accession>
<proteinExistence type="predicted"/>
<name>A0A371IFL9_MUCPR</name>
<dbReference type="STRING" id="157652.A0A371IFL9"/>
<protein>
    <recommendedName>
        <fullName evidence="3">DUF659 domain-containing protein</fullName>
    </recommendedName>
</protein>
<dbReference type="PANTHER" id="PTHR32166:SF122">
    <property type="entry name" value="OS09G0499600 PROTEIN"/>
    <property type="match status" value="1"/>
</dbReference>
<reference evidence="1" key="1">
    <citation type="submission" date="2018-05" db="EMBL/GenBank/DDBJ databases">
        <title>Draft genome of Mucuna pruriens seed.</title>
        <authorList>
            <person name="Nnadi N.E."/>
            <person name="Vos R."/>
            <person name="Hasami M.H."/>
            <person name="Devisetty U.K."/>
            <person name="Aguiy J.C."/>
        </authorList>
    </citation>
    <scope>NUCLEOTIDE SEQUENCE [LARGE SCALE GENOMIC DNA]</scope>
    <source>
        <strain evidence="1">JCA_2017</strain>
    </source>
</reference>
<dbReference type="Proteomes" id="UP000257109">
    <property type="component" value="Unassembled WGS sequence"/>
</dbReference>
<gene>
    <name evidence="1" type="ORF">CR513_01165</name>
</gene>
<feature type="non-terminal residue" evidence="1">
    <location>
        <position position="1"/>
    </location>
</feature>
<evidence type="ECO:0000313" key="1">
    <source>
        <dbReference type="EMBL" id="RDY13851.1"/>
    </source>
</evidence>
<evidence type="ECO:0008006" key="3">
    <source>
        <dbReference type="Google" id="ProtNLM"/>
    </source>
</evidence>
<keyword evidence="2" id="KW-1185">Reference proteome</keyword>
<dbReference type="AlphaFoldDB" id="A0A371IFL9"/>
<organism evidence="1 2">
    <name type="scientific">Mucuna pruriens</name>
    <name type="common">Velvet bean</name>
    <name type="synonym">Dolichos pruriens</name>
    <dbReference type="NCBI Taxonomy" id="157652"/>
    <lineage>
        <taxon>Eukaryota</taxon>
        <taxon>Viridiplantae</taxon>
        <taxon>Streptophyta</taxon>
        <taxon>Embryophyta</taxon>
        <taxon>Tracheophyta</taxon>
        <taxon>Spermatophyta</taxon>
        <taxon>Magnoliopsida</taxon>
        <taxon>eudicotyledons</taxon>
        <taxon>Gunneridae</taxon>
        <taxon>Pentapetalae</taxon>
        <taxon>rosids</taxon>
        <taxon>fabids</taxon>
        <taxon>Fabales</taxon>
        <taxon>Fabaceae</taxon>
        <taxon>Papilionoideae</taxon>
        <taxon>50 kb inversion clade</taxon>
        <taxon>NPAAA clade</taxon>
        <taxon>indigoferoid/millettioid clade</taxon>
        <taxon>Phaseoleae</taxon>
        <taxon>Mucuna</taxon>
    </lineage>
</organism>
<dbReference type="SUPFAM" id="SSF53098">
    <property type="entry name" value="Ribonuclease H-like"/>
    <property type="match status" value="1"/>
</dbReference>
<dbReference type="InterPro" id="IPR012337">
    <property type="entry name" value="RNaseH-like_sf"/>
</dbReference>
<dbReference type="EMBL" id="QJKJ01000186">
    <property type="protein sequence ID" value="RDY13851.1"/>
    <property type="molecule type" value="Genomic_DNA"/>
</dbReference>
<dbReference type="PANTHER" id="PTHR32166">
    <property type="entry name" value="OSJNBA0013A04.12 PROTEIN"/>
    <property type="match status" value="1"/>
</dbReference>
<dbReference type="OrthoDB" id="1729094at2759"/>
<evidence type="ECO:0000313" key="2">
    <source>
        <dbReference type="Proteomes" id="UP000257109"/>
    </source>
</evidence>